<dbReference type="PRINTS" id="PR00368">
    <property type="entry name" value="FADPNR"/>
</dbReference>
<evidence type="ECO:0000259" key="2">
    <source>
        <dbReference type="Pfam" id="PF07992"/>
    </source>
</evidence>
<proteinExistence type="predicted"/>
<dbReference type="GO" id="GO:0005737">
    <property type="term" value="C:cytoplasm"/>
    <property type="evidence" value="ECO:0007669"/>
    <property type="project" value="TreeGrafter"/>
</dbReference>
<dbReference type="RefSeq" id="XP_040688393.1">
    <property type="nucleotide sequence ID" value="XM_040835186.1"/>
</dbReference>
<dbReference type="PANTHER" id="PTHR43735:SF24">
    <property type="entry name" value="NUCLEOTIDE-DISULPHIDE OXIDOREDUCTASE AMID-LIKE, PUTATIVE (AFU_ORTHOLOGUE AFUA_1G17180)-RELATED"/>
    <property type="match status" value="1"/>
</dbReference>
<dbReference type="EMBL" id="KV878212">
    <property type="protein sequence ID" value="OJJ34717.1"/>
    <property type="molecule type" value="Genomic_DNA"/>
</dbReference>
<dbReference type="STRING" id="1073089.A0A1L9RIM6"/>
<dbReference type="GO" id="GO:0004174">
    <property type="term" value="F:electron-transferring-flavoprotein dehydrogenase activity"/>
    <property type="evidence" value="ECO:0007669"/>
    <property type="project" value="TreeGrafter"/>
</dbReference>
<dbReference type="PRINTS" id="PR00411">
    <property type="entry name" value="PNDRDTASEI"/>
</dbReference>
<gene>
    <name evidence="3" type="ORF">ASPWEDRAFT_39796</name>
</gene>
<dbReference type="SUPFAM" id="SSF51905">
    <property type="entry name" value="FAD/NAD(P)-binding domain"/>
    <property type="match status" value="1"/>
</dbReference>
<evidence type="ECO:0000313" key="4">
    <source>
        <dbReference type="Proteomes" id="UP000184383"/>
    </source>
</evidence>
<feature type="domain" description="FAD/NAD(P)-binding" evidence="2">
    <location>
        <begin position="14"/>
        <end position="338"/>
    </location>
</feature>
<dbReference type="Proteomes" id="UP000184383">
    <property type="component" value="Unassembled WGS sequence"/>
</dbReference>
<dbReference type="OrthoDB" id="202203at2759"/>
<sequence>MPSNEGLTPTSPVFRVLIVGGSYGGLSAALTLVDLTRGKLARFNFNPEAKACGSQIPIQITVVDERDGYYHLIGSPKALACDKFAPVAWTRFGDIPALKSPNLRFVQGSISSIDPAQKVAKILDVQTKENREEKYDYLIASSGLRRVFPTVPQSLNKDEYLMEAKKHMENVQNAREGVVVIGGGAVGVEMAAELKILDPQQKVTLIHSRDLLMSAEPLPDDFKDRVGSVLRESGVEVVLGQRVVDTTAVDIERGRRMWNITLADGTKVTAGHVLSAISKCIPTSSYLPKDALDVEGYVHIHSSLQFQEKIPNAEHHFAIGDLASWPGIKRCGRAMHMGHYAANNVHQLMLQQATGIKPEFLTLQEAPPMIGIALGKKAVTYNPVEGTRDGEDLMASMFGEDMGNTVCWNYMRLGEPCAA</sequence>
<evidence type="ECO:0000256" key="1">
    <source>
        <dbReference type="SAM" id="Phobius"/>
    </source>
</evidence>
<evidence type="ECO:0000313" key="3">
    <source>
        <dbReference type="EMBL" id="OJJ34717.1"/>
    </source>
</evidence>
<keyword evidence="1" id="KW-1133">Transmembrane helix</keyword>
<feature type="transmembrane region" description="Helical" evidence="1">
    <location>
        <begin position="12"/>
        <end position="33"/>
    </location>
</feature>
<dbReference type="AlphaFoldDB" id="A0A1L9RIM6"/>
<protein>
    <recommendedName>
        <fullName evidence="2">FAD/NAD(P)-binding domain-containing protein</fullName>
    </recommendedName>
</protein>
<reference evidence="4" key="1">
    <citation type="journal article" date="2017" name="Genome Biol.">
        <title>Comparative genomics reveals high biological diversity and specific adaptations in the industrially and medically important fungal genus Aspergillus.</title>
        <authorList>
            <person name="de Vries R.P."/>
            <person name="Riley R."/>
            <person name="Wiebenga A."/>
            <person name="Aguilar-Osorio G."/>
            <person name="Amillis S."/>
            <person name="Uchima C.A."/>
            <person name="Anderluh G."/>
            <person name="Asadollahi M."/>
            <person name="Askin M."/>
            <person name="Barry K."/>
            <person name="Battaglia E."/>
            <person name="Bayram O."/>
            <person name="Benocci T."/>
            <person name="Braus-Stromeyer S.A."/>
            <person name="Caldana C."/>
            <person name="Canovas D."/>
            <person name="Cerqueira G.C."/>
            <person name="Chen F."/>
            <person name="Chen W."/>
            <person name="Choi C."/>
            <person name="Clum A."/>
            <person name="Dos Santos R.A."/>
            <person name="Damasio A.R."/>
            <person name="Diallinas G."/>
            <person name="Emri T."/>
            <person name="Fekete E."/>
            <person name="Flipphi M."/>
            <person name="Freyberg S."/>
            <person name="Gallo A."/>
            <person name="Gournas C."/>
            <person name="Habgood R."/>
            <person name="Hainaut M."/>
            <person name="Harispe M.L."/>
            <person name="Henrissat B."/>
            <person name="Hilden K.S."/>
            <person name="Hope R."/>
            <person name="Hossain A."/>
            <person name="Karabika E."/>
            <person name="Karaffa L."/>
            <person name="Karanyi Z."/>
            <person name="Krasevec N."/>
            <person name="Kuo A."/>
            <person name="Kusch H."/>
            <person name="LaButti K."/>
            <person name="Lagendijk E.L."/>
            <person name="Lapidus A."/>
            <person name="Levasseur A."/>
            <person name="Lindquist E."/>
            <person name="Lipzen A."/>
            <person name="Logrieco A.F."/>
            <person name="MacCabe A."/>
            <person name="Maekelae M.R."/>
            <person name="Malavazi I."/>
            <person name="Melin P."/>
            <person name="Meyer V."/>
            <person name="Mielnichuk N."/>
            <person name="Miskei M."/>
            <person name="Molnar A.P."/>
            <person name="Mule G."/>
            <person name="Ngan C.Y."/>
            <person name="Orejas M."/>
            <person name="Orosz E."/>
            <person name="Ouedraogo J.P."/>
            <person name="Overkamp K.M."/>
            <person name="Park H.-S."/>
            <person name="Perrone G."/>
            <person name="Piumi F."/>
            <person name="Punt P.J."/>
            <person name="Ram A.F."/>
            <person name="Ramon A."/>
            <person name="Rauscher S."/>
            <person name="Record E."/>
            <person name="Riano-Pachon D.M."/>
            <person name="Robert V."/>
            <person name="Roehrig J."/>
            <person name="Ruller R."/>
            <person name="Salamov A."/>
            <person name="Salih N.S."/>
            <person name="Samson R.A."/>
            <person name="Sandor E."/>
            <person name="Sanguinetti M."/>
            <person name="Schuetze T."/>
            <person name="Sepcic K."/>
            <person name="Shelest E."/>
            <person name="Sherlock G."/>
            <person name="Sophianopoulou V."/>
            <person name="Squina F.M."/>
            <person name="Sun H."/>
            <person name="Susca A."/>
            <person name="Todd R.B."/>
            <person name="Tsang A."/>
            <person name="Unkles S.E."/>
            <person name="van de Wiele N."/>
            <person name="van Rossen-Uffink D."/>
            <person name="Oliveira J.V."/>
            <person name="Vesth T.C."/>
            <person name="Visser J."/>
            <person name="Yu J.-H."/>
            <person name="Zhou M."/>
            <person name="Andersen M.R."/>
            <person name="Archer D.B."/>
            <person name="Baker S.E."/>
            <person name="Benoit I."/>
            <person name="Brakhage A.A."/>
            <person name="Braus G.H."/>
            <person name="Fischer R."/>
            <person name="Frisvad J.C."/>
            <person name="Goldman G.H."/>
            <person name="Houbraken J."/>
            <person name="Oakley B."/>
            <person name="Pocsi I."/>
            <person name="Scazzocchio C."/>
            <person name="Seiboth B."/>
            <person name="vanKuyk P.A."/>
            <person name="Wortman J."/>
            <person name="Dyer P.S."/>
            <person name="Grigoriev I.V."/>
        </authorList>
    </citation>
    <scope>NUCLEOTIDE SEQUENCE [LARGE SCALE GENOMIC DNA]</scope>
    <source>
        <strain evidence="4">DTO 134E9</strain>
    </source>
</reference>
<dbReference type="GO" id="GO:0050660">
    <property type="term" value="F:flavin adenine dinucleotide binding"/>
    <property type="evidence" value="ECO:0007669"/>
    <property type="project" value="TreeGrafter"/>
</dbReference>
<keyword evidence="4" id="KW-1185">Reference proteome</keyword>
<dbReference type="Gene3D" id="3.50.50.60">
    <property type="entry name" value="FAD/NAD(P)-binding domain"/>
    <property type="match status" value="2"/>
</dbReference>
<dbReference type="Pfam" id="PF07992">
    <property type="entry name" value="Pyr_redox_2"/>
    <property type="match status" value="1"/>
</dbReference>
<dbReference type="GeneID" id="63751034"/>
<dbReference type="InterPro" id="IPR036188">
    <property type="entry name" value="FAD/NAD-bd_sf"/>
</dbReference>
<dbReference type="VEuPathDB" id="FungiDB:ASPWEDRAFT_39796"/>
<organism evidence="3 4">
    <name type="scientific">Aspergillus wentii DTO 134E9</name>
    <dbReference type="NCBI Taxonomy" id="1073089"/>
    <lineage>
        <taxon>Eukaryota</taxon>
        <taxon>Fungi</taxon>
        <taxon>Dikarya</taxon>
        <taxon>Ascomycota</taxon>
        <taxon>Pezizomycotina</taxon>
        <taxon>Eurotiomycetes</taxon>
        <taxon>Eurotiomycetidae</taxon>
        <taxon>Eurotiales</taxon>
        <taxon>Aspergillaceae</taxon>
        <taxon>Aspergillus</taxon>
        <taxon>Aspergillus subgen. Cremei</taxon>
    </lineage>
</organism>
<dbReference type="InterPro" id="IPR023753">
    <property type="entry name" value="FAD/NAD-binding_dom"/>
</dbReference>
<dbReference type="PANTHER" id="PTHR43735">
    <property type="entry name" value="APOPTOSIS-INDUCING FACTOR 1"/>
    <property type="match status" value="1"/>
</dbReference>
<keyword evidence="1" id="KW-0472">Membrane</keyword>
<name>A0A1L9RIM6_ASPWE</name>
<keyword evidence="1" id="KW-0812">Transmembrane</keyword>
<accession>A0A1L9RIM6</accession>